<protein>
    <submittedName>
        <fullName evidence="2">Uncharacterized protein</fullName>
    </submittedName>
</protein>
<feature type="region of interest" description="Disordered" evidence="1">
    <location>
        <begin position="20"/>
        <end position="102"/>
    </location>
</feature>
<dbReference type="EMBL" id="KZ308515">
    <property type="protein sequence ID" value="KAG8230831.1"/>
    <property type="molecule type" value="Genomic_DNA"/>
</dbReference>
<evidence type="ECO:0000256" key="1">
    <source>
        <dbReference type="SAM" id="MobiDB-lite"/>
    </source>
</evidence>
<accession>A0A8K0KAY5</accession>
<dbReference type="Proteomes" id="UP000792457">
    <property type="component" value="Unassembled WGS sequence"/>
</dbReference>
<evidence type="ECO:0000313" key="2">
    <source>
        <dbReference type="EMBL" id="KAG8230831.1"/>
    </source>
</evidence>
<reference evidence="2" key="2">
    <citation type="submission" date="2017-10" db="EMBL/GenBank/DDBJ databases">
        <title>Ladona fulva Genome sequencing and assembly.</title>
        <authorList>
            <person name="Murali S."/>
            <person name="Richards S."/>
            <person name="Bandaranaike D."/>
            <person name="Bellair M."/>
            <person name="Blankenburg K."/>
            <person name="Chao H."/>
            <person name="Dinh H."/>
            <person name="Doddapaneni H."/>
            <person name="Dugan-Rocha S."/>
            <person name="Elkadiri S."/>
            <person name="Gnanaolivu R."/>
            <person name="Hernandez B."/>
            <person name="Skinner E."/>
            <person name="Javaid M."/>
            <person name="Lee S."/>
            <person name="Li M."/>
            <person name="Ming W."/>
            <person name="Munidasa M."/>
            <person name="Muniz J."/>
            <person name="Nguyen L."/>
            <person name="Hughes D."/>
            <person name="Osuji N."/>
            <person name="Pu L.-L."/>
            <person name="Puazo M."/>
            <person name="Qu C."/>
            <person name="Quiroz J."/>
            <person name="Raj R."/>
            <person name="Weissenberger G."/>
            <person name="Xin Y."/>
            <person name="Zou X."/>
            <person name="Han Y."/>
            <person name="Worley K."/>
            <person name="Muzny D."/>
            <person name="Gibbs R."/>
        </authorList>
    </citation>
    <scope>NUCLEOTIDE SEQUENCE</scope>
    <source>
        <strain evidence="2">Sampled in the wild</strain>
    </source>
</reference>
<proteinExistence type="predicted"/>
<comment type="caution">
    <text evidence="2">The sequence shown here is derived from an EMBL/GenBank/DDBJ whole genome shotgun (WGS) entry which is preliminary data.</text>
</comment>
<organism evidence="2 3">
    <name type="scientific">Ladona fulva</name>
    <name type="common">Scarce chaser dragonfly</name>
    <name type="synonym">Libellula fulva</name>
    <dbReference type="NCBI Taxonomy" id="123851"/>
    <lineage>
        <taxon>Eukaryota</taxon>
        <taxon>Metazoa</taxon>
        <taxon>Ecdysozoa</taxon>
        <taxon>Arthropoda</taxon>
        <taxon>Hexapoda</taxon>
        <taxon>Insecta</taxon>
        <taxon>Pterygota</taxon>
        <taxon>Palaeoptera</taxon>
        <taxon>Odonata</taxon>
        <taxon>Epiprocta</taxon>
        <taxon>Anisoptera</taxon>
        <taxon>Libelluloidea</taxon>
        <taxon>Libellulidae</taxon>
        <taxon>Ladona</taxon>
    </lineage>
</organism>
<evidence type="ECO:0000313" key="3">
    <source>
        <dbReference type="Proteomes" id="UP000792457"/>
    </source>
</evidence>
<feature type="compositionally biased region" description="Pro residues" evidence="1">
    <location>
        <begin position="82"/>
        <end position="102"/>
    </location>
</feature>
<name>A0A8K0KAY5_LADFU</name>
<reference evidence="2" key="1">
    <citation type="submission" date="2013-04" db="EMBL/GenBank/DDBJ databases">
        <authorList>
            <person name="Qu J."/>
            <person name="Murali S.C."/>
            <person name="Bandaranaike D."/>
            <person name="Bellair M."/>
            <person name="Blankenburg K."/>
            <person name="Chao H."/>
            <person name="Dinh H."/>
            <person name="Doddapaneni H."/>
            <person name="Downs B."/>
            <person name="Dugan-Rocha S."/>
            <person name="Elkadiri S."/>
            <person name="Gnanaolivu R.D."/>
            <person name="Hernandez B."/>
            <person name="Javaid M."/>
            <person name="Jayaseelan J.C."/>
            <person name="Lee S."/>
            <person name="Li M."/>
            <person name="Ming W."/>
            <person name="Munidasa M."/>
            <person name="Muniz J."/>
            <person name="Nguyen L."/>
            <person name="Ongeri F."/>
            <person name="Osuji N."/>
            <person name="Pu L.-L."/>
            <person name="Puazo M."/>
            <person name="Qu C."/>
            <person name="Quiroz J."/>
            <person name="Raj R."/>
            <person name="Weissenberger G."/>
            <person name="Xin Y."/>
            <person name="Zou X."/>
            <person name="Han Y."/>
            <person name="Richards S."/>
            <person name="Worley K."/>
            <person name="Muzny D."/>
            <person name="Gibbs R."/>
        </authorList>
    </citation>
    <scope>NUCLEOTIDE SEQUENCE</scope>
    <source>
        <strain evidence="2">Sampled in the wild</strain>
    </source>
</reference>
<keyword evidence="3" id="KW-1185">Reference proteome</keyword>
<sequence>MVIESRCTGNISEINFESAYLGRRGRSNPSGRPGRPNPSRREVGGSGRGRGVAPHPRRWEGVRPIASRYPSSAPPRWHLPPFRRPSCPPPPQLPPPPPPALPPPLLHLHPPPAISPPPRLPRTLRGIHPPDPEDRPLGHRPGAMRCLPLPRPPLGIDLKRDGANDGWLSVVVTESRSRRLFVSLILDEGNTYAFVSESALLSRPGNVGRRGR</sequence>
<gene>
    <name evidence="2" type="ORF">J437_LFUL010228</name>
</gene>
<dbReference type="AlphaFoldDB" id="A0A8K0KAY5"/>